<keyword evidence="5" id="KW-1185">Reference proteome</keyword>
<dbReference type="PANTHER" id="PTHR36925:SF1">
    <property type="entry name" value="COBALT-PRECORRIN-6A REDUCTASE"/>
    <property type="match status" value="1"/>
</dbReference>
<gene>
    <name evidence="4" type="primary">cobK</name>
    <name evidence="4" type="ORF">PATL70BA_0223</name>
</gene>
<dbReference type="OrthoDB" id="9780707at2"/>
<dbReference type="InterPro" id="IPR003723">
    <property type="entry name" value="Precorrin-6x_reduct"/>
</dbReference>
<organism evidence="4 5">
    <name type="scientific">Petrocella atlantisensis</name>
    <dbReference type="NCBI Taxonomy" id="2173034"/>
    <lineage>
        <taxon>Bacteria</taxon>
        <taxon>Bacillati</taxon>
        <taxon>Bacillota</taxon>
        <taxon>Clostridia</taxon>
        <taxon>Lachnospirales</taxon>
        <taxon>Vallitaleaceae</taxon>
        <taxon>Petrocella</taxon>
    </lineage>
</organism>
<evidence type="ECO:0000256" key="2">
    <source>
        <dbReference type="ARBA" id="ARBA00022573"/>
    </source>
</evidence>
<accession>A0A3P7PNH5</accession>
<evidence type="ECO:0000313" key="5">
    <source>
        <dbReference type="Proteomes" id="UP000279029"/>
    </source>
</evidence>
<dbReference type="EMBL" id="LR130778">
    <property type="protein sequence ID" value="VDN46067.1"/>
    <property type="molecule type" value="Genomic_DNA"/>
</dbReference>
<dbReference type="PANTHER" id="PTHR36925">
    <property type="entry name" value="COBALT-PRECORRIN-6A REDUCTASE"/>
    <property type="match status" value="1"/>
</dbReference>
<dbReference type="AlphaFoldDB" id="A0A3P7PNH5"/>
<reference evidence="4 5" key="1">
    <citation type="submission" date="2018-09" db="EMBL/GenBank/DDBJ databases">
        <authorList>
            <person name="Postec A."/>
        </authorList>
    </citation>
    <scope>NUCLEOTIDE SEQUENCE [LARGE SCALE GENOMIC DNA]</scope>
    <source>
        <strain evidence="4">70B-A</strain>
    </source>
</reference>
<keyword evidence="2" id="KW-0169">Cobalamin biosynthesis</keyword>
<name>A0A3P7PNH5_9FIRM</name>
<evidence type="ECO:0000256" key="3">
    <source>
        <dbReference type="ARBA" id="ARBA00023002"/>
    </source>
</evidence>
<sequence>MIYVIGGTHECRQICEILKHHHLPFILSVATKLGEDTYGHYADRLIVKRLDAVSMDALIRAEKINWVIDASHPHAVLVSQQAIEAAKATGTTYTRFVRKTQEDAASYGKFFENEEEALNYLSGQQGQIMVTGSKTLEEAIKVLGLERIVARVVPSTESLHQCEHLGLKPNQIIALLGPFSVEMNRLLLKTYHISYLMFKEGGEGSGYIEKLKACQLEKVKAIVVKVPYINYREVTESYEALLEKIKDYYNRHVAHDNSSCK</sequence>
<proteinExistence type="predicted"/>
<dbReference type="GO" id="GO:0016994">
    <property type="term" value="F:precorrin-6A reductase activity"/>
    <property type="evidence" value="ECO:0007669"/>
    <property type="project" value="InterPro"/>
</dbReference>
<dbReference type="NCBIfam" id="TIGR00715">
    <property type="entry name" value="precor6x_red"/>
    <property type="match status" value="1"/>
</dbReference>
<dbReference type="GO" id="GO:0009236">
    <property type="term" value="P:cobalamin biosynthetic process"/>
    <property type="evidence" value="ECO:0007669"/>
    <property type="project" value="UniProtKB-UniPathway"/>
</dbReference>
<dbReference type="PROSITE" id="PS51014">
    <property type="entry name" value="COBK_CBIJ"/>
    <property type="match status" value="1"/>
</dbReference>
<dbReference type="Pfam" id="PF02571">
    <property type="entry name" value="CbiJ"/>
    <property type="match status" value="1"/>
</dbReference>
<comment type="pathway">
    <text evidence="1">Cofactor biosynthesis; adenosylcobalamin biosynthesis.</text>
</comment>
<evidence type="ECO:0000313" key="4">
    <source>
        <dbReference type="EMBL" id="VDN46067.1"/>
    </source>
</evidence>
<dbReference type="Proteomes" id="UP000279029">
    <property type="component" value="Chromosome"/>
</dbReference>
<evidence type="ECO:0000256" key="1">
    <source>
        <dbReference type="ARBA" id="ARBA00004953"/>
    </source>
</evidence>
<protein>
    <submittedName>
        <fullName evidence="4">Precorrin-6A reductase</fullName>
    </submittedName>
</protein>
<dbReference type="KEGG" id="cbar:PATL70BA_0223"/>
<dbReference type="UniPathway" id="UPA00148"/>
<keyword evidence="3" id="KW-0560">Oxidoreductase</keyword>
<dbReference type="RefSeq" id="WP_125135638.1">
    <property type="nucleotide sequence ID" value="NZ_LR130778.1"/>
</dbReference>